<reference evidence="2 3" key="1">
    <citation type="submission" date="2021-04" db="EMBL/GenBank/DDBJ databases">
        <authorList>
            <person name="Bliznina A."/>
        </authorList>
    </citation>
    <scope>NUCLEOTIDE SEQUENCE [LARGE SCALE GENOMIC DNA]</scope>
</reference>
<feature type="signal peptide" evidence="1">
    <location>
        <begin position="1"/>
        <end position="18"/>
    </location>
</feature>
<accession>A0ABN7SHF5</accession>
<dbReference type="EMBL" id="OU015569">
    <property type="protein sequence ID" value="CAG5096262.1"/>
    <property type="molecule type" value="Genomic_DNA"/>
</dbReference>
<gene>
    <name evidence="2" type="ORF">OKIOD_LOCUS6098</name>
</gene>
<feature type="chain" id="PRO_5045668876" evidence="1">
    <location>
        <begin position="19"/>
        <end position="108"/>
    </location>
</feature>
<dbReference type="Proteomes" id="UP001158576">
    <property type="component" value="Chromosome XSR"/>
</dbReference>
<sequence>MRLAYICNALALVTASMGNDWNWRPKRAASPSIGEFMRARRNFLEQLNFPVPQRRQFSPDWTGGFARQARYRLPTGYGRGTHLRKRAFPTVSLPVLEALARRSWYSGI</sequence>
<proteinExistence type="predicted"/>
<organism evidence="2 3">
    <name type="scientific">Oikopleura dioica</name>
    <name type="common">Tunicate</name>
    <dbReference type="NCBI Taxonomy" id="34765"/>
    <lineage>
        <taxon>Eukaryota</taxon>
        <taxon>Metazoa</taxon>
        <taxon>Chordata</taxon>
        <taxon>Tunicata</taxon>
        <taxon>Appendicularia</taxon>
        <taxon>Copelata</taxon>
        <taxon>Oikopleuridae</taxon>
        <taxon>Oikopleura</taxon>
    </lineage>
</organism>
<keyword evidence="3" id="KW-1185">Reference proteome</keyword>
<keyword evidence="1" id="KW-0732">Signal</keyword>
<name>A0ABN7SHF5_OIKDI</name>
<evidence type="ECO:0000256" key="1">
    <source>
        <dbReference type="SAM" id="SignalP"/>
    </source>
</evidence>
<protein>
    <submittedName>
        <fullName evidence="2">Oidioi.mRNA.OKI2018_I69.XSR.g14540.t1.cds</fullName>
    </submittedName>
</protein>
<evidence type="ECO:0000313" key="3">
    <source>
        <dbReference type="Proteomes" id="UP001158576"/>
    </source>
</evidence>
<evidence type="ECO:0000313" key="2">
    <source>
        <dbReference type="EMBL" id="CAG5096262.1"/>
    </source>
</evidence>